<dbReference type="Pfam" id="PF01584">
    <property type="entry name" value="CheW"/>
    <property type="match status" value="1"/>
</dbReference>
<dbReference type="Gene3D" id="2.40.50.180">
    <property type="entry name" value="CheA-289, Domain 4"/>
    <property type="match status" value="1"/>
</dbReference>
<name>A0A2R4CAQ8_9BURK</name>
<organism evidence="2 3">
    <name type="scientific">Pseudoduganella armeniaca</name>
    <dbReference type="NCBI Taxonomy" id="2072590"/>
    <lineage>
        <taxon>Bacteria</taxon>
        <taxon>Pseudomonadati</taxon>
        <taxon>Pseudomonadota</taxon>
        <taxon>Betaproteobacteria</taxon>
        <taxon>Burkholderiales</taxon>
        <taxon>Oxalobacteraceae</taxon>
        <taxon>Telluria group</taxon>
        <taxon>Pseudoduganella</taxon>
    </lineage>
</organism>
<evidence type="ECO:0000313" key="2">
    <source>
        <dbReference type="EMBL" id="AVR96716.1"/>
    </source>
</evidence>
<dbReference type="KEGG" id="masz:C9I28_14285"/>
<feature type="domain" description="CheW-like" evidence="1">
    <location>
        <begin position="10"/>
        <end position="152"/>
    </location>
</feature>
<dbReference type="InterPro" id="IPR036061">
    <property type="entry name" value="CheW-like_dom_sf"/>
</dbReference>
<sequence>MTLEPGQVPPRRLAVVSIGTVTVGIDVASVVQALPLPPVLAPLPRRRGALAGVVDCAGVLVPVVDLSRWVESGAPAADASARRILVLRADGRTIGLLADAVAGFADVPAAAVARLHHDDDPEEVFQATVQLPGTDIIAAILEAGRLVALACAWNDAAATAATAAVAPRSGSGQGATTTLCAVLQAGPALFALPAVRLAAVVARPALERFGMGGSAFCRWGERHVSVVDVAVPSAARALLAILEHGGALLGIQVDAALDMRALVPPGPDAALTTVYDEAGQAIEFIDVAALFARHPETGLSVRPAAGNAVAGTRAANQDAQLIFDAGGTLAMPIAAVDQVLPFEAAGDVAPATMPWQGRAIALHDLRQLRGSGAVLVLRRGEDHVACVVERVRSMVPPGGGQVYTMAQPGQGAARFITVAGEGGAVSYRIVDLVERLAGLGSVPSGD</sequence>
<dbReference type="RefSeq" id="WP_107142064.1">
    <property type="nucleotide sequence ID" value="NZ_CP028324.1"/>
</dbReference>
<dbReference type="GO" id="GO:0006935">
    <property type="term" value="P:chemotaxis"/>
    <property type="evidence" value="ECO:0007669"/>
    <property type="project" value="InterPro"/>
</dbReference>
<dbReference type="Proteomes" id="UP000240505">
    <property type="component" value="Chromosome"/>
</dbReference>
<dbReference type="InterPro" id="IPR002545">
    <property type="entry name" value="CheW-lke_dom"/>
</dbReference>
<reference evidence="2 3" key="1">
    <citation type="submission" date="2018-03" db="EMBL/GenBank/DDBJ databases">
        <title>Massilia armeniaca sp. nov., isolated from desert soil.</title>
        <authorList>
            <person name="Huang H."/>
            <person name="Ren M."/>
        </authorList>
    </citation>
    <scope>NUCLEOTIDE SEQUENCE [LARGE SCALE GENOMIC DNA]</scope>
    <source>
        <strain evidence="2 3">ZMN-3</strain>
    </source>
</reference>
<dbReference type="GO" id="GO:0007165">
    <property type="term" value="P:signal transduction"/>
    <property type="evidence" value="ECO:0007669"/>
    <property type="project" value="InterPro"/>
</dbReference>
<evidence type="ECO:0000313" key="3">
    <source>
        <dbReference type="Proteomes" id="UP000240505"/>
    </source>
</evidence>
<dbReference type="Gene3D" id="2.30.30.40">
    <property type="entry name" value="SH3 Domains"/>
    <property type="match status" value="1"/>
</dbReference>
<dbReference type="SUPFAM" id="SSF50341">
    <property type="entry name" value="CheW-like"/>
    <property type="match status" value="1"/>
</dbReference>
<dbReference type="EMBL" id="CP028324">
    <property type="protein sequence ID" value="AVR96716.1"/>
    <property type="molecule type" value="Genomic_DNA"/>
</dbReference>
<gene>
    <name evidence="2" type="ORF">C9I28_14285</name>
</gene>
<evidence type="ECO:0000259" key="1">
    <source>
        <dbReference type="PROSITE" id="PS50851"/>
    </source>
</evidence>
<dbReference type="SMART" id="SM00260">
    <property type="entry name" value="CheW"/>
    <property type="match status" value="1"/>
</dbReference>
<dbReference type="OrthoDB" id="8746589at2"/>
<keyword evidence="3" id="KW-1185">Reference proteome</keyword>
<protein>
    <recommendedName>
        <fullName evidence="1">CheW-like domain-containing protein</fullName>
    </recommendedName>
</protein>
<dbReference type="AlphaFoldDB" id="A0A2R4CAQ8"/>
<accession>A0A2R4CAQ8</accession>
<proteinExistence type="predicted"/>
<dbReference type="PROSITE" id="PS50851">
    <property type="entry name" value="CHEW"/>
    <property type="match status" value="1"/>
</dbReference>